<accession>A0A6G4WSN6</accession>
<comment type="caution">
    <text evidence="1">The sequence shown here is derived from an EMBL/GenBank/DDBJ whole genome shotgun (WGS) entry which is preliminary data.</text>
</comment>
<dbReference type="AlphaFoldDB" id="A0A6G4WSN6"/>
<dbReference type="RefSeq" id="WP_165297518.1">
    <property type="nucleotide sequence ID" value="NZ_JAAKZZ010000034.1"/>
</dbReference>
<keyword evidence="2" id="KW-1185">Reference proteome</keyword>
<evidence type="ECO:0000313" key="1">
    <source>
        <dbReference type="EMBL" id="NGO67862.1"/>
    </source>
</evidence>
<protein>
    <submittedName>
        <fullName evidence="1">Uncharacterized protein</fullName>
    </submittedName>
</protein>
<proteinExistence type="predicted"/>
<organism evidence="1 2">
    <name type="scientific">Streptomyces boncukensis</name>
    <dbReference type="NCBI Taxonomy" id="2711219"/>
    <lineage>
        <taxon>Bacteria</taxon>
        <taxon>Bacillati</taxon>
        <taxon>Actinomycetota</taxon>
        <taxon>Actinomycetes</taxon>
        <taxon>Kitasatosporales</taxon>
        <taxon>Streptomycetaceae</taxon>
        <taxon>Streptomyces</taxon>
    </lineage>
</organism>
<name>A0A6G4WSN6_9ACTN</name>
<gene>
    <name evidence="1" type="ORF">G5C65_05725</name>
</gene>
<evidence type="ECO:0000313" key="2">
    <source>
        <dbReference type="Proteomes" id="UP000477722"/>
    </source>
</evidence>
<dbReference type="Proteomes" id="UP000477722">
    <property type="component" value="Unassembled WGS sequence"/>
</dbReference>
<reference evidence="1 2" key="1">
    <citation type="submission" date="2020-02" db="EMBL/GenBank/DDBJ databases">
        <title>Whole-genome analyses of novel actinobacteria.</title>
        <authorList>
            <person name="Sahin N."/>
            <person name="Tatar D."/>
        </authorList>
    </citation>
    <scope>NUCLEOTIDE SEQUENCE [LARGE SCALE GENOMIC DNA]</scope>
    <source>
        <strain evidence="1 2">SB3404</strain>
    </source>
</reference>
<dbReference type="EMBL" id="JAAKZZ010000034">
    <property type="protein sequence ID" value="NGO67862.1"/>
    <property type="molecule type" value="Genomic_DNA"/>
</dbReference>
<sequence length="84" mass="9247">MSEQILSAEHAAINQVACQIVRLLDDSRELIPGPASELIWETQEMPIEEAGARTLRVTADFGGELVDIDVAMNFTVRGTRGYDD</sequence>